<dbReference type="Pfam" id="PF00704">
    <property type="entry name" value="Glyco_hydro_18"/>
    <property type="match status" value="1"/>
</dbReference>
<dbReference type="PANTHER" id="PTHR11177">
    <property type="entry name" value="CHITINASE"/>
    <property type="match status" value="1"/>
</dbReference>
<feature type="domain" description="GH18" evidence="9">
    <location>
        <begin position="39"/>
        <end position="408"/>
    </location>
</feature>
<evidence type="ECO:0000256" key="1">
    <source>
        <dbReference type="ARBA" id="ARBA00000822"/>
    </source>
</evidence>
<keyword evidence="5 7" id="KW-0326">Glycosidase</keyword>
<dbReference type="SUPFAM" id="SSF51445">
    <property type="entry name" value="(Trans)glycosidases"/>
    <property type="match status" value="1"/>
</dbReference>
<dbReference type="PROSITE" id="PS51910">
    <property type="entry name" value="GH18_2"/>
    <property type="match status" value="1"/>
</dbReference>
<keyword evidence="2 7" id="KW-0378">Hydrolase</keyword>
<dbReference type="Gene3D" id="3.10.50.10">
    <property type="match status" value="1"/>
</dbReference>
<protein>
    <recommendedName>
        <fullName evidence="9">GH18 domain-containing protein</fullName>
    </recommendedName>
</protein>
<dbReference type="GO" id="GO:0006032">
    <property type="term" value="P:chitin catabolic process"/>
    <property type="evidence" value="ECO:0007669"/>
    <property type="project" value="UniProtKB-KW"/>
</dbReference>
<dbReference type="PROSITE" id="PS01095">
    <property type="entry name" value="GH18_1"/>
    <property type="match status" value="1"/>
</dbReference>
<dbReference type="InterPro" id="IPR050314">
    <property type="entry name" value="Glycosyl_Hydrlase_18"/>
</dbReference>
<keyword evidence="6" id="KW-0624">Polysaccharide degradation</keyword>
<evidence type="ECO:0000256" key="4">
    <source>
        <dbReference type="ARBA" id="ARBA00023277"/>
    </source>
</evidence>
<dbReference type="AlphaFoldDB" id="A0A9W8G7E6"/>
<dbReference type="Gene3D" id="3.20.20.80">
    <property type="entry name" value="Glycosidases"/>
    <property type="match status" value="1"/>
</dbReference>
<dbReference type="InterPro" id="IPR011583">
    <property type="entry name" value="Chitinase_II/V-like_cat"/>
</dbReference>
<dbReference type="InterPro" id="IPR001579">
    <property type="entry name" value="Glyco_hydro_18_chit_AS"/>
</dbReference>
<keyword evidence="4" id="KW-0119">Carbohydrate metabolism</keyword>
<evidence type="ECO:0000256" key="6">
    <source>
        <dbReference type="ARBA" id="ARBA00023326"/>
    </source>
</evidence>
<gene>
    <name evidence="10" type="ORF">GGI25_002988</name>
</gene>
<comment type="caution">
    <text evidence="10">The sequence shown here is derived from an EMBL/GenBank/DDBJ whole genome shotgun (WGS) entry which is preliminary data.</text>
</comment>
<dbReference type="InterPro" id="IPR029070">
    <property type="entry name" value="Chitinase_insertion_sf"/>
</dbReference>
<comment type="catalytic activity">
    <reaction evidence="1">
        <text>Random endo-hydrolysis of N-acetyl-beta-D-glucosaminide (1-&gt;4)-beta-linkages in chitin and chitodextrins.</text>
        <dbReference type="EC" id="3.2.1.14"/>
    </reaction>
</comment>
<comment type="similarity">
    <text evidence="8">Belongs to the glycosyl hydrolase 18 family.</text>
</comment>
<dbReference type="OrthoDB" id="76388at2759"/>
<dbReference type="GO" id="GO:0000272">
    <property type="term" value="P:polysaccharide catabolic process"/>
    <property type="evidence" value="ECO:0007669"/>
    <property type="project" value="UniProtKB-KW"/>
</dbReference>
<evidence type="ECO:0000259" key="9">
    <source>
        <dbReference type="PROSITE" id="PS51910"/>
    </source>
</evidence>
<dbReference type="GO" id="GO:0008843">
    <property type="term" value="F:endochitinase activity"/>
    <property type="evidence" value="ECO:0007669"/>
    <property type="project" value="UniProtKB-EC"/>
</dbReference>
<organism evidence="10 11">
    <name type="scientific">Coemansia spiralis</name>
    <dbReference type="NCBI Taxonomy" id="417178"/>
    <lineage>
        <taxon>Eukaryota</taxon>
        <taxon>Fungi</taxon>
        <taxon>Fungi incertae sedis</taxon>
        <taxon>Zoopagomycota</taxon>
        <taxon>Kickxellomycotina</taxon>
        <taxon>Kickxellomycetes</taxon>
        <taxon>Kickxellales</taxon>
        <taxon>Kickxellaceae</taxon>
        <taxon>Coemansia</taxon>
    </lineage>
</organism>
<proteinExistence type="inferred from homology"/>
<dbReference type="EMBL" id="JANBTW010000029">
    <property type="protein sequence ID" value="KAJ2677743.1"/>
    <property type="molecule type" value="Genomic_DNA"/>
</dbReference>
<evidence type="ECO:0000313" key="10">
    <source>
        <dbReference type="EMBL" id="KAJ2677743.1"/>
    </source>
</evidence>
<dbReference type="InterPro" id="IPR017853">
    <property type="entry name" value="GH"/>
</dbReference>
<sequence>MQLRTLASVAAQRLALCIAIIFALSMHTAATSSTYKNGRVVLGYFPIQRTVSDIPWSSLTHANIAFAFTGDNGEISFEGNVVNSTLTSEQNAVNLIAQGQQNGVKMLIAVGGQGNFSTHLAAALSSNTSQATFVSNAMGFIKKYNLDGIDIDWEYPNSTSQAQSLLSALQNTRSALDNTFGKGKKLLTITLYNHPYLGPGVPTVDYKPYADAVDYAFTMAYDYFGSWTDYTAPDAPFLDVPFYAGSFRNTTDSWLDAGWPADKLVAGLAFYGHSSVVSVDMAANTTNQYVPIFNHTTIDGPISAIAGTWTWRDMRDPSSGALSDPTTAGSGWVRAWDNYTMTPWLFRSSDKLYIGYDDEGSLGIKMDYALQKGLAGVMIWEIGYDYNNELMTYVRDFITQIDDGDKPSNCVPSDSELNAIYQESRNPNFYNQLALLKRSTSNGLPDASKPICAFGKDDSKSSATSLRHMTGFGQTGVLMVAIMAATVALPW</sequence>
<dbReference type="InterPro" id="IPR001223">
    <property type="entry name" value="Glyco_hydro18_cat"/>
</dbReference>
<keyword evidence="3" id="KW-0146">Chitin degradation</keyword>
<evidence type="ECO:0000313" key="11">
    <source>
        <dbReference type="Proteomes" id="UP001151518"/>
    </source>
</evidence>
<evidence type="ECO:0000256" key="2">
    <source>
        <dbReference type="ARBA" id="ARBA00022801"/>
    </source>
</evidence>
<evidence type="ECO:0000256" key="7">
    <source>
        <dbReference type="RuleBase" id="RU000489"/>
    </source>
</evidence>
<evidence type="ECO:0000256" key="3">
    <source>
        <dbReference type="ARBA" id="ARBA00023024"/>
    </source>
</evidence>
<reference evidence="10" key="1">
    <citation type="submission" date="2022-07" db="EMBL/GenBank/DDBJ databases">
        <title>Phylogenomic reconstructions and comparative analyses of Kickxellomycotina fungi.</title>
        <authorList>
            <person name="Reynolds N.K."/>
            <person name="Stajich J.E."/>
            <person name="Barry K."/>
            <person name="Grigoriev I.V."/>
            <person name="Crous P."/>
            <person name="Smith M.E."/>
        </authorList>
    </citation>
    <scope>NUCLEOTIDE SEQUENCE</scope>
    <source>
        <strain evidence="10">NRRL 3115</strain>
    </source>
</reference>
<dbReference type="SMART" id="SM00636">
    <property type="entry name" value="Glyco_18"/>
    <property type="match status" value="1"/>
</dbReference>
<evidence type="ECO:0000256" key="5">
    <source>
        <dbReference type="ARBA" id="ARBA00023295"/>
    </source>
</evidence>
<dbReference type="GO" id="GO:0008061">
    <property type="term" value="F:chitin binding"/>
    <property type="evidence" value="ECO:0007669"/>
    <property type="project" value="InterPro"/>
</dbReference>
<accession>A0A9W8G7E6</accession>
<evidence type="ECO:0000256" key="8">
    <source>
        <dbReference type="RuleBase" id="RU004453"/>
    </source>
</evidence>
<dbReference type="PANTHER" id="PTHR11177:SF317">
    <property type="entry name" value="CHITINASE 12-RELATED"/>
    <property type="match status" value="1"/>
</dbReference>
<dbReference type="Proteomes" id="UP001151518">
    <property type="component" value="Unassembled WGS sequence"/>
</dbReference>
<name>A0A9W8G7E6_9FUNG</name>